<dbReference type="PANTHER" id="PTHR12297">
    <property type="entry name" value="HYPOXIA-INDUCBILE GENE 1 HIG1 -RELATED"/>
    <property type="match status" value="1"/>
</dbReference>
<dbReference type="InterPro" id="IPR050355">
    <property type="entry name" value="RCF1"/>
</dbReference>
<feature type="domain" description="HIG1" evidence="6">
    <location>
        <begin position="18"/>
        <end position="107"/>
    </location>
</feature>
<dbReference type="Pfam" id="PF04588">
    <property type="entry name" value="HIG_1_N"/>
    <property type="match status" value="1"/>
</dbReference>
<evidence type="ECO:0000256" key="1">
    <source>
        <dbReference type="ARBA" id="ARBA00004325"/>
    </source>
</evidence>
<name>A0A023FDK8_AMBCJ</name>
<feature type="transmembrane region" description="Helical" evidence="5">
    <location>
        <begin position="46"/>
        <end position="66"/>
    </location>
</feature>
<protein>
    <submittedName>
        <fullName evidence="7">Putative conserved plasma membrane protein</fullName>
    </submittedName>
</protein>
<dbReference type="EMBL" id="GBBK01005077">
    <property type="protein sequence ID" value="JAC19405.1"/>
    <property type="molecule type" value="mRNA"/>
</dbReference>
<evidence type="ECO:0000256" key="3">
    <source>
        <dbReference type="ARBA" id="ARBA00022989"/>
    </source>
</evidence>
<keyword evidence="2 5" id="KW-0812">Transmembrane</keyword>
<evidence type="ECO:0000256" key="4">
    <source>
        <dbReference type="ARBA" id="ARBA00023136"/>
    </source>
</evidence>
<dbReference type="AlphaFoldDB" id="A0A023FDK8"/>
<proteinExistence type="evidence at transcript level"/>
<reference evidence="7" key="1">
    <citation type="submission" date="2014-03" db="EMBL/GenBank/DDBJ databases">
        <title>The sialotranscriptome of Amblyomma triste, Amblyomma parvum and Amblyomma cajennense ticks, uncovered by 454-based RNA-seq.</title>
        <authorList>
            <person name="Garcia G.R."/>
            <person name="Gardinassi L.G."/>
            <person name="Ribeiro J.M."/>
            <person name="Anatriello E."/>
            <person name="Ferreira B.R."/>
            <person name="Moreira H.N."/>
            <person name="Mafra C."/>
            <person name="Olegario M.M."/>
            <person name="Szabo P.J."/>
            <person name="Miranda-Santos I.K."/>
            <person name="Maruyama S.R."/>
        </authorList>
    </citation>
    <scope>NUCLEOTIDE SEQUENCE</scope>
    <source>
        <strain evidence="7">Uberlandia</strain>
        <tissue evidence="7">Salivary glands</tissue>
    </source>
</reference>
<dbReference type="GO" id="GO:0031966">
    <property type="term" value="C:mitochondrial membrane"/>
    <property type="evidence" value="ECO:0007669"/>
    <property type="project" value="UniProtKB-SubCell"/>
</dbReference>
<dbReference type="PROSITE" id="PS51503">
    <property type="entry name" value="HIG1"/>
    <property type="match status" value="1"/>
</dbReference>
<sequence length="107" mass="11874">MADHPEHSKEDELEWIAIEKSFREDDAAEKIERSTRIRNKLASNPFVPLGLLATVTALGFGLRSMVKGQSKQSQMMMRTRVVCQGLTFVAILVGIVMGARGAQQKSQ</sequence>
<feature type="transmembrane region" description="Helical" evidence="5">
    <location>
        <begin position="78"/>
        <end position="99"/>
    </location>
</feature>
<accession>A0A023FDK8</accession>
<dbReference type="PANTHER" id="PTHR12297:SF18">
    <property type="entry name" value="HIG1 DOMAIN FAMILY MEMBER 2A"/>
    <property type="match status" value="1"/>
</dbReference>
<organism evidence="7">
    <name type="scientific">Amblyomma cajennense</name>
    <name type="common">Cayenne tick</name>
    <name type="synonym">Acarus cajennensis</name>
    <dbReference type="NCBI Taxonomy" id="34607"/>
    <lineage>
        <taxon>Eukaryota</taxon>
        <taxon>Metazoa</taxon>
        <taxon>Ecdysozoa</taxon>
        <taxon>Arthropoda</taxon>
        <taxon>Chelicerata</taxon>
        <taxon>Arachnida</taxon>
        <taxon>Acari</taxon>
        <taxon>Parasitiformes</taxon>
        <taxon>Ixodida</taxon>
        <taxon>Ixodoidea</taxon>
        <taxon>Ixodidae</taxon>
        <taxon>Amblyomminae</taxon>
        <taxon>Amblyomma</taxon>
    </lineage>
</organism>
<dbReference type="GO" id="GO:0097250">
    <property type="term" value="P:mitochondrial respirasome assembly"/>
    <property type="evidence" value="ECO:0007669"/>
    <property type="project" value="TreeGrafter"/>
</dbReference>
<keyword evidence="4 5" id="KW-0472">Membrane</keyword>
<evidence type="ECO:0000256" key="2">
    <source>
        <dbReference type="ARBA" id="ARBA00022692"/>
    </source>
</evidence>
<evidence type="ECO:0000256" key="5">
    <source>
        <dbReference type="SAM" id="Phobius"/>
    </source>
</evidence>
<evidence type="ECO:0000313" key="7">
    <source>
        <dbReference type="EMBL" id="JAC19405.1"/>
    </source>
</evidence>
<dbReference type="InterPro" id="IPR007667">
    <property type="entry name" value="Hypoxia_induced_domain"/>
</dbReference>
<keyword evidence="3 5" id="KW-1133">Transmembrane helix</keyword>
<comment type="subcellular location">
    <subcellularLocation>
        <location evidence="1">Mitochondrion membrane</location>
    </subcellularLocation>
</comment>
<evidence type="ECO:0000259" key="6">
    <source>
        <dbReference type="PROSITE" id="PS51503"/>
    </source>
</evidence>
<dbReference type="Gene3D" id="6.10.140.1320">
    <property type="match status" value="1"/>
</dbReference>